<dbReference type="Proteomes" id="UP001219525">
    <property type="component" value="Unassembled WGS sequence"/>
</dbReference>
<reference evidence="1" key="1">
    <citation type="submission" date="2023-03" db="EMBL/GenBank/DDBJ databases">
        <title>Massive genome expansion in bonnet fungi (Mycena s.s.) driven by repeated elements and novel gene families across ecological guilds.</title>
        <authorList>
            <consortium name="Lawrence Berkeley National Laboratory"/>
            <person name="Harder C.B."/>
            <person name="Miyauchi S."/>
            <person name="Viragh M."/>
            <person name="Kuo A."/>
            <person name="Thoen E."/>
            <person name="Andreopoulos B."/>
            <person name="Lu D."/>
            <person name="Skrede I."/>
            <person name="Drula E."/>
            <person name="Henrissat B."/>
            <person name="Morin E."/>
            <person name="Kohler A."/>
            <person name="Barry K."/>
            <person name="LaButti K."/>
            <person name="Morin E."/>
            <person name="Salamov A."/>
            <person name="Lipzen A."/>
            <person name="Mereny Z."/>
            <person name="Hegedus B."/>
            <person name="Baldrian P."/>
            <person name="Stursova M."/>
            <person name="Weitz H."/>
            <person name="Taylor A."/>
            <person name="Grigoriev I.V."/>
            <person name="Nagy L.G."/>
            <person name="Martin F."/>
            <person name="Kauserud H."/>
        </authorList>
    </citation>
    <scope>NUCLEOTIDE SEQUENCE</scope>
    <source>
        <strain evidence="1">9144</strain>
    </source>
</reference>
<accession>A0AAD6VP29</accession>
<name>A0AAD6VP29_9AGAR</name>
<dbReference type="EMBL" id="JARJCW010000013">
    <property type="protein sequence ID" value="KAJ7217937.1"/>
    <property type="molecule type" value="Genomic_DNA"/>
</dbReference>
<proteinExistence type="predicted"/>
<protein>
    <submittedName>
        <fullName evidence="1">Uncharacterized protein</fullName>
    </submittedName>
</protein>
<dbReference type="AlphaFoldDB" id="A0AAD6VP29"/>
<sequence length="139" mass="14910">MSVTRAGYLARLCSGKETRRRAKSQRKPRKTIESSKLVPVLLGCHGILSGSIEATHVSRSKRYKNFPSAKGPVSFGKRSLLESSRSSFMSTSALYLDKDFCSLGGAGLKPKSASLFVGVTDDPVATSRAAFMAFTTPSS</sequence>
<gene>
    <name evidence="1" type="ORF">GGX14DRAFT_390662</name>
</gene>
<keyword evidence="2" id="KW-1185">Reference proteome</keyword>
<evidence type="ECO:0000313" key="1">
    <source>
        <dbReference type="EMBL" id="KAJ7217937.1"/>
    </source>
</evidence>
<evidence type="ECO:0000313" key="2">
    <source>
        <dbReference type="Proteomes" id="UP001219525"/>
    </source>
</evidence>
<comment type="caution">
    <text evidence="1">The sequence shown here is derived from an EMBL/GenBank/DDBJ whole genome shotgun (WGS) entry which is preliminary data.</text>
</comment>
<organism evidence="1 2">
    <name type="scientific">Mycena pura</name>
    <dbReference type="NCBI Taxonomy" id="153505"/>
    <lineage>
        <taxon>Eukaryota</taxon>
        <taxon>Fungi</taxon>
        <taxon>Dikarya</taxon>
        <taxon>Basidiomycota</taxon>
        <taxon>Agaricomycotina</taxon>
        <taxon>Agaricomycetes</taxon>
        <taxon>Agaricomycetidae</taxon>
        <taxon>Agaricales</taxon>
        <taxon>Marasmiineae</taxon>
        <taxon>Mycenaceae</taxon>
        <taxon>Mycena</taxon>
    </lineage>
</organism>